<gene>
    <name evidence="15" type="ORF">IE81DRAFT_369016</name>
</gene>
<comment type="function">
    <text evidence="11">Component of the cleavage factor I (CF I) involved in pre-mRNA 3'-end processing.</text>
</comment>
<evidence type="ECO:0000256" key="5">
    <source>
        <dbReference type="ARBA" id="ARBA00022737"/>
    </source>
</evidence>
<dbReference type="OrthoDB" id="1914176at2759"/>
<comment type="similarity">
    <text evidence="2 11">Belongs to the CPSF4/YTH1 family.</text>
</comment>
<feature type="region of interest" description="Disordered" evidence="12">
    <location>
        <begin position="310"/>
        <end position="331"/>
    </location>
</feature>
<accession>A0A316VTI0</accession>
<dbReference type="Gene3D" id="4.10.60.10">
    <property type="entry name" value="Zinc finger, CCHC-type"/>
    <property type="match status" value="1"/>
</dbReference>
<evidence type="ECO:0000256" key="6">
    <source>
        <dbReference type="ARBA" id="ARBA00022771"/>
    </source>
</evidence>
<keyword evidence="6 10" id="KW-0863">Zinc-finger</keyword>
<dbReference type="SMART" id="SM00356">
    <property type="entry name" value="ZnF_C3H1"/>
    <property type="match status" value="5"/>
</dbReference>
<evidence type="ECO:0000259" key="14">
    <source>
        <dbReference type="PROSITE" id="PS50158"/>
    </source>
</evidence>
<dbReference type="SUPFAM" id="SSF57756">
    <property type="entry name" value="Retrovirus zinc finger-like domains"/>
    <property type="match status" value="1"/>
</dbReference>
<evidence type="ECO:0000256" key="11">
    <source>
        <dbReference type="RuleBase" id="RU369008"/>
    </source>
</evidence>
<dbReference type="InterPro" id="IPR000571">
    <property type="entry name" value="Znf_CCCH"/>
</dbReference>
<evidence type="ECO:0000313" key="16">
    <source>
        <dbReference type="Proteomes" id="UP000245783"/>
    </source>
</evidence>
<dbReference type="PANTHER" id="PTHR23102:SF24">
    <property type="entry name" value="CLEAVAGE AND POLYADENYLATION SPECIFICITY FACTOR SUBUNIT 4"/>
    <property type="match status" value="1"/>
</dbReference>
<evidence type="ECO:0000256" key="7">
    <source>
        <dbReference type="ARBA" id="ARBA00022833"/>
    </source>
</evidence>
<evidence type="ECO:0000313" key="15">
    <source>
        <dbReference type="EMBL" id="PWN39521.1"/>
    </source>
</evidence>
<feature type="zinc finger region" description="C3H1-type" evidence="10">
    <location>
        <begin position="39"/>
        <end position="72"/>
    </location>
</feature>
<evidence type="ECO:0000259" key="13">
    <source>
        <dbReference type="PROSITE" id="PS50103"/>
    </source>
</evidence>
<feature type="domain" description="C3H1-type" evidence="13">
    <location>
        <begin position="84"/>
        <end position="111"/>
    </location>
</feature>
<dbReference type="Pfam" id="PF00098">
    <property type="entry name" value="zf-CCHC"/>
    <property type="match status" value="1"/>
</dbReference>
<dbReference type="GO" id="GO:0008270">
    <property type="term" value="F:zinc ion binding"/>
    <property type="evidence" value="ECO:0007669"/>
    <property type="project" value="UniProtKB-KW"/>
</dbReference>
<evidence type="ECO:0000256" key="4">
    <source>
        <dbReference type="ARBA" id="ARBA00022723"/>
    </source>
</evidence>
<feature type="zinc finger region" description="C3H1-type" evidence="10">
    <location>
        <begin position="141"/>
        <end position="168"/>
    </location>
</feature>
<feature type="domain" description="C3H1-type" evidence="13">
    <location>
        <begin position="141"/>
        <end position="168"/>
    </location>
</feature>
<evidence type="ECO:0000256" key="3">
    <source>
        <dbReference type="ARBA" id="ARBA00022664"/>
    </source>
</evidence>
<keyword evidence="7 10" id="KW-0862">Zinc</keyword>
<dbReference type="InterPro" id="IPR036855">
    <property type="entry name" value="Znf_CCCH_sf"/>
</dbReference>
<feature type="domain" description="C3H1-type" evidence="13">
    <location>
        <begin position="170"/>
        <end position="192"/>
    </location>
</feature>
<keyword evidence="3 11" id="KW-0507">mRNA processing</keyword>
<feature type="zinc finger region" description="C3H1-type" evidence="10">
    <location>
        <begin position="112"/>
        <end position="140"/>
    </location>
</feature>
<evidence type="ECO:0000256" key="12">
    <source>
        <dbReference type="SAM" id="MobiDB-lite"/>
    </source>
</evidence>
<feature type="domain" description="CCHC-type" evidence="14">
    <location>
        <begin position="287"/>
        <end position="302"/>
    </location>
</feature>
<dbReference type="GO" id="GO:0003723">
    <property type="term" value="F:RNA binding"/>
    <property type="evidence" value="ECO:0007669"/>
    <property type="project" value="UniProtKB-UniRule"/>
</dbReference>
<keyword evidence="9 11" id="KW-0539">Nucleus</keyword>
<feature type="domain" description="C3H1-type" evidence="13">
    <location>
        <begin position="112"/>
        <end position="140"/>
    </location>
</feature>
<feature type="zinc finger region" description="C3H1-type" evidence="10">
    <location>
        <begin position="170"/>
        <end position="192"/>
    </location>
</feature>
<dbReference type="Pfam" id="PF00642">
    <property type="entry name" value="zf-CCCH"/>
    <property type="match status" value="1"/>
</dbReference>
<dbReference type="RefSeq" id="XP_025366681.1">
    <property type="nucleotide sequence ID" value="XM_025517201.1"/>
</dbReference>
<organism evidence="15 16">
    <name type="scientific">Ceraceosorus guamensis</name>
    <dbReference type="NCBI Taxonomy" id="1522189"/>
    <lineage>
        <taxon>Eukaryota</taxon>
        <taxon>Fungi</taxon>
        <taxon>Dikarya</taxon>
        <taxon>Basidiomycota</taxon>
        <taxon>Ustilaginomycotina</taxon>
        <taxon>Exobasidiomycetes</taxon>
        <taxon>Ceraceosorales</taxon>
        <taxon>Ceraceosoraceae</taxon>
        <taxon>Ceraceosorus</taxon>
    </lineage>
</organism>
<feature type="zinc finger region" description="C3H1-type" evidence="10">
    <location>
        <begin position="84"/>
        <end position="111"/>
    </location>
</feature>
<dbReference type="Proteomes" id="UP000245783">
    <property type="component" value="Unassembled WGS sequence"/>
</dbReference>
<keyword evidence="4 10" id="KW-0479">Metal-binding</keyword>
<protein>
    <recommendedName>
        <fullName evidence="11">mRNA 3'-end-processing protein</fullName>
    </recommendedName>
</protein>
<dbReference type="FunFam" id="4.10.1000.10:FF:000012">
    <property type="entry name" value="cleavage and polyadenylation specificity factor subunit 4"/>
    <property type="match status" value="1"/>
</dbReference>
<dbReference type="GeneID" id="37039071"/>
<dbReference type="InterPro" id="IPR036875">
    <property type="entry name" value="Znf_CCHC_sf"/>
</dbReference>
<evidence type="ECO:0000256" key="1">
    <source>
        <dbReference type="ARBA" id="ARBA00004123"/>
    </source>
</evidence>
<dbReference type="PROSITE" id="PS50158">
    <property type="entry name" value="ZF_CCHC"/>
    <property type="match status" value="1"/>
</dbReference>
<dbReference type="InParanoid" id="A0A316VTI0"/>
<dbReference type="STRING" id="1522189.A0A316VTI0"/>
<name>A0A316VTI0_9BASI</name>
<feature type="compositionally biased region" description="Basic and acidic residues" evidence="12">
    <location>
        <begin position="217"/>
        <end position="240"/>
    </location>
</feature>
<dbReference type="PANTHER" id="PTHR23102">
    <property type="entry name" value="CLEAVAGE AND POLYADENYLATION SPECIFICITY FACTOR SUBUNIT 4-RELATED"/>
    <property type="match status" value="1"/>
</dbReference>
<keyword evidence="5 11" id="KW-0677">Repeat</keyword>
<dbReference type="GO" id="GO:0005634">
    <property type="term" value="C:nucleus"/>
    <property type="evidence" value="ECO:0007669"/>
    <property type="project" value="UniProtKB-SubCell"/>
</dbReference>
<comment type="subcellular location">
    <subcellularLocation>
        <location evidence="1 11">Nucleus</location>
    </subcellularLocation>
</comment>
<dbReference type="EMBL" id="KZ819461">
    <property type="protein sequence ID" value="PWN39521.1"/>
    <property type="molecule type" value="Genomic_DNA"/>
</dbReference>
<keyword evidence="8 11" id="KW-0694">RNA-binding</keyword>
<dbReference type="SUPFAM" id="SSF90229">
    <property type="entry name" value="CCCH zinc finger"/>
    <property type="match status" value="1"/>
</dbReference>
<evidence type="ECO:0000256" key="9">
    <source>
        <dbReference type="ARBA" id="ARBA00023242"/>
    </source>
</evidence>
<dbReference type="InterPro" id="IPR001878">
    <property type="entry name" value="Znf_CCHC"/>
</dbReference>
<reference evidence="15 16" key="1">
    <citation type="journal article" date="2018" name="Mol. Biol. Evol.">
        <title>Broad Genomic Sampling Reveals a Smut Pathogenic Ancestry of the Fungal Clade Ustilaginomycotina.</title>
        <authorList>
            <person name="Kijpornyongpan T."/>
            <person name="Mondo S.J."/>
            <person name="Barry K."/>
            <person name="Sandor L."/>
            <person name="Lee J."/>
            <person name="Lipzen A."/>
            <person name="Pangilinan J."/>
            <person name="LaButti K."/>
            <person name="Hainaut M."/>
            <person name="Henrissat B."/>
            <person name="Grigoriev I.V."/>
            <person name="Spatafora J.W."/>
            <person name="Aime M.C."/>
        </authorList>
    </citation>
    <scope>NUCLEOTIDE SEQUENCE [LARGE SCALE GENOMIC DNA]</scope>
    <source>
        <strain evidence="15 16">MCA 4658</strain>
    </source>
</reference>
<keyword evidence="16" id="KW-1185">Reference proteome</keyword>
<feature type="domain" description="C3H1-type" evidence="13">
    <location>
        <begin position="39"/>
        <end position="72"/>
    </location>
</feature>
<sequence>MTAVTLDPAVAQAVHLLYPHNAFEFEQYLSSGPSGLKLATDDQLCRAHVAHLTAGAPPCPLGPSCPLRHTAPGSQNFRPPARDPHKRTVCKHWLRGLCKKGDQCDYLHEYDMRRMPECRFFATFGFCNSADECLYLHVDPKSKIRSCEWYERGFCPKGPDCLKKHIRRPACPLYLTGFCPKGKECKQGHPKTTLPSAESRRSSPVTTHRPMTLEEAFGDRGRGRDGDDDDMAQRRSRPSDRSGGGRTGLIPREGQGARRYANNAPQQGQQPGPPPGGFKRELSEVLCFKCNEYGHFANMCPNAAVPGQRGGIERASGGRNKEYGSGRGAPY</sequence>
<evidence type="ECO:0000256" key="2">
    <source>
        <dbReference type="ARBA" id="ARBA00008907"/>
    </source>
</evidence>
<evidence type="ECO:0000256" key="8">
    <source>
        <dbReference type="ARBA" id="ARBA00022884"/>
    </source>
</evidence>
<dbReference type="GO" id="GO:0031124">
    <property type="term" value="P:mRNA 3'-end processing"/>
    <property type="evidence" value="ECO:0007669"/>
    <property type="project" value="UniProtKB-UniRule"/>
</dbReference>
<dbReference type="PROSITE" id="PS50103">
    <property type="entry name" value="ZF_C3H1"/>
    <property type="match status" value="5"/>
</dbReference>
<proteinExistence type="inferred from homology"/>
<dbReference type="SMART" id="SM00343">
    <property type="entry name" value="ZnF_C2HC"/>
    <property type="match status" value="1"/>
</dbReference>
<evidence type="ECO:0000256" key="10">
    <source>
        <dbReference type="PROSITE-ProRule" id="PRU00723"/>
    </source>
</evidence>
<dbReference type="Gene3D" id="4.10.1000.10">
    <property type="entry name" value="Zinc finger, CCCH-type"/>
    <property type="match status" value="2"/>
</dbReference>
<dbReference type="AlphaFoldDB" id="A0A316VTI0"/>
<feature type="region of interest" description="Disordered" evidence="12">
    <location>
        <begin position="185"/>
        <end position="252"/>
    </location>
</feature>
<dbReference type="InterPro" id="IPR045348">
    <property type="entry name" value="CPSF4/Yth1"/>
</dbReference>